<dbReference type="GO" id="GO:0005886">
    <property type="term" value="C:plasma membrane"/>
    <property type="evidence" value="ECO:0007669"/>
    <property type="project" value="TreeGrafter"/>
</dbReference>
<reference evidence="8 9" key="1">
    <citation type="journal article" date="2021" name="Sci. Rep.">
        <title>The genome of the diatom Chaetoceros tenuissimus carries an ancient integrated fragment of an extant virus.</title>
        <authorList>
            <person name="Hongo Y."/>
            <person name="Kimura K."/>
            <person name="Takaki Y."/>
            <person name="Yoshida Y."/>
            <person name="Baba S."/>
            <person name="Kobayashi G."/>
            <person name="Nagasaki K."/>
            <person name="Hano T."/>
            <person name="Tomaru Y."/>
        </authorList>
    </citation>
    <scope>NUCLEOTIDE SEQUENCE [LARGE SCALE GENOMIC DNA]</scope>
    <source>
        <strain evidence="8 9">NIES-3715</strain>
    </source>
</reference>
<evidence type="ECO:0000256" key="1">
    <source>
        <dbReference type="ARBA" id="ARBA00004141"/>
    </source>
</evidence>
<evidence type="ECO:0000313" key="8">
    <source>
        <dbReference type="EMBL" id="GFH53444.1"/>
    </source>
</evidence>
<dbReference type="PANTHER" id="PTHR11453">
    <property type="entry name" value="ANION EXCHANGE PROTEIN"/>
    <property type="match status" value="1"/>
</dbReference>
<gene>
    <name evidence="8" type="ORF">CTEN210_09920</name>
</gene>
<dbReference type="GO" id="GO:0005452">
    <property type="term" value="F:solute:inorganic anion antiporter activity"/>
    <property type="evidence" value="ECO:0007669"/>
    <property type="project" value="InterPro"/>
</dbReference>
<feature type="transmembrane region" description="Helical" evidence="6">
    <location>
        <begin position="472"/>
        <end position="496"/>
    </location>
</feature>
<name>A0AAD3CZI9_9STRA</name>
<evidence type="ECO:0000313" key="9">
    <source>
        <dbReference type="Proteomes" id="UP001054902"/>
    </source>
</evidence>
<keyword evidence="3 6" id="KW-1133">Transmembrane helix</keyword>
<dbReference type="EMBL" id="BLLK01000047">
    <property type="protein sequence ID" value="GFH53444.1"/>
    <property type="molecule type" value="Genomic_DNA"/>
</dbReference>
<dbReference type="Pfam" id="PF00955">
    <property type="entry name" value="HCO3_cotransp"/>
    <property type="match status" value="2"/>
</dbReference>
<evidence type="ECO:0000256" key="5">
    <source>
        <dbReference type="SAM" id="MobiDB-lite"/>
    </source>
</evidence>
<dbReference type="Proteomes" id="UP001054902">
    <property type="component" value="Unassembled WGS sequence"/>
</dbReference>
<feature type="transmembrane region" description="Helical" evidence="6">
    <location>
        <begin position="539"/>
        <end position="557"/>
    </location>
</feature>
<feature type="transmembrane region" description="Helical" evidence="6">
    <location>
        <begin position="186"/>
        <end position="206"/>
    </location>
</feature>
<feature type="domain" description="Bicarbonate transporter-like transmembrane" evidence="7">
    <location>
        <begin position="238"/>
        <end position="574"/>
    </location>
</feature>
<keyword evidence="4 6" id="KW-0472">Membrane</keyword>
<comment type="subcellular location">
    <subcellularLocation>
        <location evidence="1">Membrane</location>
        <topology evidence="1">Multi-pass membrane protein</topology>
    </subcellularLocation>
</comment>
<protein>
    <recommendedName>
        <fullName evidence="7">Bicarbonate transporter-like transmembrane domain-containing protein</fullName>
    </recommendedName>
</protein>
<evidence type="ECO:0000259" key="7">
    <source>
        <dbReference type="Pfam" id="PF00955"/>
    </source>
</evidence>
<dbReference type="PANTHER" id="PTHR11453:SF127">
    <property type="entry name" value="SOLUTE CARRIER FAMILY 4 MEMBER 11"/>
    <property type="match status" value="1"/>
</dbReference>
<keyword evidence="9" id="KW-1185">Reference proteome</keyword>
<feature type="transmembrane region" description="Helical" evidence="6">
    <location>
        <begin position="235"/>
        <end position="256"/>
    </location>
</feature>
<evidence type="ECO:0000256" key="3">
    <source>
        <dbReference type="ARBA" id="ARBA00022989"/>
    </source>
</evidence>
<feature type="transmembrane region" description="Helical" evidence="6">
    <location>
        <begin position="516"/>
        <end position="533"/>
    </location>
</feature>
<feature type="transmembrane region" description="Helical" evidence="6">
    <location>
        <begin position="154"/>
        <end position="174"/>
    </location>
</feature>
<feature type="transmembrane region" description="Helical" evidence="6">
    <location>
        <begin position="351"/>
        <end position="369"/>
    </location>
</feature>
<dbReference type="GO" id="GO:0050801">
    <property type="term" value="P:monoatomic ion homeostasis"/>
    <property type="evidence" value="ECO:0007669"/>
    <property type="project" value="TreeGrafter"/>
</dbReference>
<proteinExistence type="predicted"/>
<dbReference type="AlphaFoldDB" id="A0AAD3CZI9"/>
<evidence type="ECO:0000256" key="6">
    <source>
        <dbReference type="SAM" id="Phobius"/>
    </source>
</evidence>
<dbReference type="InterPro" id="IPR003020">
    <property type="entry name" value="HCO3_transpt_euk"/>
</dbReference>
<organism evidence="8 9">
    <name type="scientific">Chaetoceros tenuissimus</name>
    <dbReference type="NCBI Taxonomy" id="426638"/>
    <lineage>
        <taxon>Eukaryota</taxon>
        <taxon>Sar</taxon>
        <taxon>Stramenopiles</taxon>
        <taxon>Ochrophyta</taxon>
        <taxon>Bacillariophyta</taxon>
        <taxon>Coscinodiscophyceae</taxon>
        <taxon>Chaetocerotophycidae</taxon>
        <taxon>Chaetocerotales</taxon>
        <taxon>Chaetocerotaceae</taxon>
        <taxon>Chaetoceros</taxon>
    </lineage>
</organism>
<feature type="region of interest" description="Disordered" evidence="5">
    <location>
        <begin position="1"/>
        <end position="21"/>
    </location>
</feature>
<evidence type="ECO:0000256" key="4">
    <source>
        <dbReference type="ARBA" id="ARBA00023136"/>
    </source>
</evidence>
<evidence type="ECO:0000256" key="2">
    <source>
        <dbReference type="ARBA" id="ARBA00022692"/>
    </source>
</evidence>
<feature type="domain" description="Bicarbonate transporter-like transmembrane" evidence="7">
    <location>
        <begin position="42"/>
        <end position="201"/>
    </location>
</feature>
<accession>A0AAD3CZI9</accession>
<dbReference type="GO" id="GO:0006820">
    <property type="term" value="P:monoatomic anion transport"/>
    <property type="evidence" value="ECO:0007669"/>
    <property type="project" value="InterPro"/>
</dbReference>
<sequence length="620" mass="69662">MADEFEDNAPIASKEDKDRENEINRNLIPDAGKVPLDPAQLWGKGLIADIKRTVGTHWIEEMTNFNQKTVAVSLLMFITVIAPTLTFGAVYGTSTNFQIGTVETILATAWTGTFFALTCGMPMCVLGSTGPCLIMTTVIYEITKTMDVPFLPFYAWVSIWTFAYTTITAFFDLTRFVKLATKFTDDIFALLIVSIFIFNAIGSPFGPGGLLRYLDPDNKSHLDFLKELGGEEYDYLTSAVLSILIGIATCATIFTFRGLKTSPFLCNQASRDSIHDFSVTLGVVVWTLIKHLVFPSVELEELNVPSSFEPTFTCCDSSCTTYWPDQCTDQSEPTGTRSWFANMMDLNGKSHAIFVAAGPALLSFVLFYLDNGITWHLIYSPRNGLKHGESYNWDLFLVGFCNCVNGLLGLPWLVATTVPCIVQVNNLTERDAYGNIISVQETRLCHLVSHFMVGLSLLFLNAMKLIPMPVLLGVFLFMGLASIGRIEFWQRFLLFFQQPSRYEKTAFVKYMSIGRYHLYTILQILFFAGVFIVQNTKAIAIVFPFMTLLCIPARLWFLPKIFENWELLLLDGEEEEVSEWVAAKEQHKEKNLEVDSDFKKAPSDLTMDITGHTSGFSFDL</sequence>
<dbReference type="InterPro" id="IPR011531">
    <property type="entry name" value="HCO3_transpt-like_TM_dom"/>
</dbReference>
<keyword evidence="2 6" id="KW-0812">Transmembrane</keyword>
<comment type="caution">
    <text evidence="8">The sequence shown here is derived from an EMBL/GenBank/DDBJ whole genome shotgun (WGS) entry which is preliminary data.</text>
</comment>
<feature type="transmembrane region" description="Helical" evidence="6">
    <location>
        <begin position="70"/>
        <end position="91"/>
    </location>
</feature>